<keyword evidence="1" id="KW-0472">Membrane</keyword>
<gene>
    <name evidence="2" type="ORF">FE697_015620</name>
</gene>
<evidence type="ECO:0000313" key="2">
    <source>
        <dbReference type="EMBL" id="KAA1420394.1"/>
    </source>
</evidence>
<evidence type="ECO:0008006" key="4">
    <source>
        <dbReference type="Google" id="ProtNLM"/>
    </source>
</evidence>
<dbReference type="AlphaFoldDB" id="A0A5Q6RQW8"/>
<dbReference type="Proteomes" id="UP000307768">
    <property type="component" value="Unassembled WGS sequence"/>
</dbReference>
<proteinExistence type="predicted"/>
<organism evidence="2 3">
    <name type="scientific">Mumia zhuanghuii</name>
    <dbReference type="NCBI Taxonomy" id="2585211"/>
    <lineage>
        <taxon>Bacteria</taxon>
        <taxon>Bacillati</taxon>
        <taxon>Actinomycetota</taxon>
        <taxon>Actinomycetes</taxon>
        <taxon>Propionibacteriales</taxon>
        <taxon>Nocardioidaceae</taxon>
        <taxon>Mumia</taxon>
    </lineage>
</organism>
<keyword evidence="1" id="KW-1133">Transmembrane helix</keyword>
<comment type="caution">
    <text evidence="2">The sequence shown here is derived from an EMBL/GenBank/DDBJ whole genome shotgun (WGS) entry which is preliminary data.</text>
</comment>
<evidence type="ECO:0000256" key="1">
    <source>
        <dbReference type="SAM" id="Phobius"/>
    </source>
</evidence>
<accession>A0A5Q6RQW8</accession>
<sequence length="181" mass="19298">MFAIALVAALRALDPFSASEGLVSVLGGVAAVWAFTLALAALTIRTTRIEVVDGRLQYTRFTGWRVVAEVAQTRGLVGSFGRRGPPVLIIVDADNRRVLRVDTDVWRDDQLMAIAQQCGYDVDPSVRSRQQWKSRLPGSVNVLGRRTPAVRAASVTMTSALTAVVAVLAVVGGIAIGISIV</sequence>
<dbReference type="RefSeq" id="WP_149770563.1">
    <property type="nucleotide sequence ID" value="NZ_VDFQ02000005.1"/>
</dbReference>
<name>A0A5Q6RQW8_9ACTN</name>
<feature type="transmembrane region" description="Helical" evidence="1">
    <location>
        <begin position="25"/>
        <end position="44"/>
    </location>
</feature>
<dbReference type="EMBL" id="VDFQ02000005">
    <property type="protein sequence ID" value="KAA1420394.1"/>
    <property type="molecule type" value="Genomic_DNA"/>
</dbReference>
<feature type="transmembrane region" description="Helical" evidence="1">
    <location>
        <begin position="155"/>
        <end position="180"/>
    </location>
</feature>
<keyword evidence="1" id="KW-0812">Transmembrane</keyword>
<protein>
    <recommendedName>
        <fullName evidence="4">PH domain-containing protein</fullName>
    </recommendedName>
</protein>
<evidence type="ECO:0000313" key="3">
    <source>
        <dbReference type="Proteomes" id="UP000307768"/>
    </source>
</evidence>
<reference evidence="2 3" key="1">
    <citation type="submission" date="2019-09" db="EMBL/GenBank/DDBJ databases">
        <title>Mumia zhuanghuii sp. nov. isolated from the intestinal contents of plateau pika (Ochotona curzoniae) in the Qinghai-Tibet plateau of China.</title>
        <authorList>
            <person name="Tian Z."/>
        </authorList>
    </citation>
    <scope>NUCLEOTIDE SEQUENCE [LARGE SCALE GENOMIC DNA]</scope>
    <source>
        <strain evidence="3">350</strain>
    </source>
</reference>